<accession>A0A199W086</accession>
<evidence type="ECO:0000256" key="3">
    <source>
        <dbReference type="ARBA" id="ARBA00004128"/>
    </source>
</evidence>
<dbReference type="InterPro" id="IPR048024">
    <property type="entry name" value="Fxna-like_M28_dom"/>
</dbReference>
<dbReference type="STRING" id="4615.A0A199W086"/>
<comment type="caution">
    <text evidence="22">The sequence shown here is derived from an EMBL/GenBank/DDBJ whole genome shotgun (WGS) entry which is preliminary data.</text>
</comment>
<evidence type="ECO:0000256" key="13">
    <source>
        <dbReference type="ARBA" id="ARBA00022833"/>
    </source>
</evidence>
<dbReference type="Pfam" id="PF04389">
    <property type="entry name" value="Peptidase_M28"/>
    <property type="match status" value="1"/>
</dbReference>
<evidence type="ECO:0000256" key="4">
    <source>
        <dbReference type="ARBA" id="ARBA00004477"/>
    </source>
</evidence>
<evidence type="ECO:0000256" key="2">
    <source>
        <dbReference type="ARBA" id="ARBA00003273"/>
    </source>
</evidence>
<keyword evidence="12" id="KW-0256">Endoplasmic reticulum</keyword>
<comment type="subcellular location">
    <subcellularLocation>
        <location evidence="4">Endoplasmic reticulum membrane</location>
        <topology evidence="4">Multi-pass membrane protein</topology>
    </subcellularLocation>
    <subcellularLocation>
        <location evidence="3">Vacuole membrane</location>
        <topology evidence="3">Multi-pass membrane protein</topology>
    </subcellularLocation>
</comment>
<dbReference type="InterPro" id="IPR045175">
    <property type="entry name" value="M28_fam"/>
</dbReference>
<evidence type="ECO:0000313" key="22">
    <source>
        <dbReference type="EMBL" id="OAY82653.1"/>
    </source>
</evidence>
<proteinExistence type="inferred from homology"/>
<dbReference type="GO" id="GO:0006508">
    <property type="term" value="P:proteolysis"/>
    <property type="evidence" value="ECO:0007669"/>
    <property type="project" value="UniProtKB-KW"/>
</dbReference>
<keyword evidence="9 20" id="KW-0812">Transmembrane</keyword>
<protein>
    <recommendedName>
        <fullName evidence="6">Vacuolar membrane protease</fullName>
    </recommendedName>
    <alternativeName>
        <fullName evidence="18">FXNA-related family protease 1</fullName>
    </alternativeName>
</protein>
<feature type="compositionally biased region" description="Basic and acidic residues" evidence="19">
    <location>
        <begin position="14"/>
        <end position="26"/>
    </location>
</feature>
<organism evidence="22 23">
    <name type="scientific">Ananas comosus</name>
    <name type="common">Pineapple</name>
    <name type="synonym">Ananas ananas</name>
    <dbReference type="NCBI Taxonomy" id="4615"/>
    <lineage>
        <taxon>Eukaryota</taxon>
        <taxon>Viridiplantae</taxon>
        <taxon>Streptophyta</taxon>
        <taxon>Embryophyta</taxon>
        <taxon>Tracheophyta</taxon>
        <taxon>Spermatophyta</taxon>
        <taxon>Magnoliopsida</taxon>
        <taxon>Liliopsida</taxon>
        <taxon>Poales</taxon>
        <taxon>Bromeliaceae</taxon>
        <taxon>Bromelioideae</taxon>
        <taxon>Ananas</taxon>
    </lineage>
</organism>
<feature type="domain" description="Peptidase M28" evidence="21">
    <location>
        <begin position="157"/>
        <end position="347"/>
    </location>
</feature>
<dbReference type="FunFam" id="3.40.630.10:FF:000008">
    <property type="entry name" value="Endoplasmic reticulum metallopeptidase 1"/>
    <property type="match status" value="1"/>
</dbReference>
<evidence type="ECO:0000256" key="17">
    <source>
        <dbReference type="ARBA" id="ARBA00023180"/>
    </source>
</evidence>
<evidence type="ECO:0000256" key="16">
    <source>
        <dbReference type="ARBA" id="ARBA00023136"/>
    </source>
</evidence>
<evidence type="ECO:0000256" key="5">
    <source>
        <dbReference type="ARBA" id="ARBA00010918"/>
    </source>
</evidence>
<keyword evidence="14 20" id="KW-1133">Transmembrane helix</keyword>
<keyword evidence="10" id="KW-0479">Metal-binding</keyword>
<feature type="transmembrane region" description="Helical" evidence="20">
    <location>
        <begin position="430"/>
        <end position="449"/>
    </location>
</feature>
<feature type="region of interest" description="Disordered" evidence="19">
    <location>
        <begin position="1"/>
        <end position="26"/>
    </location>
</feature>
<dbReference type="PANTHER" id="PTHR12147">
    <property type="entry name" value="METALLOPEPTIDASE M28 FAMILY MEMBER"/>
    <property type="match status" value="1"/>
</dbReference>
<keyword evidence="16 20" id="KW-0472">Membrane</keyword>
<name>A0A199W086_ANACO</name>
<dbReference type="AlphaFoldDB" id="A0A199W086"/>
<evidence type="ECO:0000256" key="1">
    <source>
        <dbReference type="ARBA" id="ARBA00001947"/>
    </source>
</evidence>
<keyword evidence="15" id="KW-0482">Metalloprotease</keyword>
<evidence type="ECO:0000256" key="19">
    <source>
        <dbReference type="SAM" id="MobiDB-lite"/>
    </source>
</evidence>
<dbReference type="InterPro" id="IPR007484">
    <property type="entry name" value="Peptidase_M28"/>
</dbReference>
<evidence type="ECO:0000259" key="21">
    <source>
        <dbReference type="Pfam" id="PF04389"/>
    </source>
</evidence>
<feature type="transmembrane region" description="Helical" evidence="20">
    <location>
        <begin position="615"/>
        <end position="637"/>
    </location>
</feature>
<evidence type="ECO:0000256" key="10">
    <source>
        <dbReference type="ARBA" id="ARBA00022723"/>
    </source>
</evidence>
<dbReference type="GO" id="GO:0046872">
    <property type="term" value="F:metal ion binding"/>
    <property type="evidence" value="ECO:0007669"/>
    <property type="project" value="UniProtKB-KW"/>
</dbReference>
<dbReference type="GO" id="GO:0005789">
    <property type="term" value="C:endoplasmic reticulum membrane"/>
    <property type="evidence" value="ECO:0007669"/>
    <property type="project" value="UniProtKB-SubCell"/>
</dbReference>
<dbReference type="Gene3D" id="3.40.630.10">
    <property type="entry name" value="Zn peptidases"/>
    <property type="match status" value="1"/>
</dbReference>
<sequence length="908" mass="99687">MSKKPEASTSESSAAHDGKFNSNEHDKQPRRSAFLWLALFVILLNGFWAVHHIQFESLPIPLNAEQSGKRGFSEVSAVKHVKYLTSLGPHPVGSDALDIAIQYVFAASEKIKKTAHWEVDVQVELFHATTGANRLVSGLFKGKTLVYSDLKHVVLRIVPKYLPQAEENVILVSSHIDTVFSTEGAGDCSSCVAVMLELARGVSQWAHGFKSGVIFLFNTGEEEGLNGAHSFITQHPWRDTIRFAIDLEAMGIGGKSSIFQGGSAPWALENFAAVSKYPSAQIFAQDLFVSGAIKSATDFQIYQEVAGLPGLDFAYIDATAVYHTKNDKLKFLKPGSLQHLGENMLAFLLHTAMSSKLQRDMELEKGGTDHNQAIYFDVLGMYMVVYSQRLATMLHNSVIFQGLLLWTTSLLMGGYPGAVSFGLSCLSIMLMWISSMSLSALVAFVLPLICSFPTPYIGNPLLVVGLFGAPALLGALVGQHIGFCLLKKYLRQIFSKRTPRLSSETEENLIELEAERWLFKAGFVQWLVLLAIGNFFKIGSTYIALIWLVSPAFAYGLMEATLSPARSPKKLKVATVILGMAVPVMSSAGVVVRLVGIIVGSIVRLDRNPGNVPDWFGNVGLGVFIALVVCLMFVYILSYIHLSGAKGPLVILTCALLALSLAAVSTGIVPAFTEDIARAVNVVHVVDTTGKYNENQEPSSYISLFSNTPGKLTTELENLKDEEFSCGRNNTLDFVTFTVKYGCWSSKDSKVGWSKSEVPVLQVERDSITDVRETRVLIDTKSSTRWALAINKEEIRDFSIQVDSKELIPVGEKSMVDGWHIIQFSGGKDSPTKFQLNLFWFGDATHRSQETDEEGEDPPLLLKLRTDVNRVTPITARVLEKLPPWCSPFGKSTSPHTLAFLAALPVHF</sequence>
<evidence type="ECO:0000256" key="14">
    <source>
        <dbReference type="ARBA" id="ARBA00022989"/>
    </source>
</evidence>
<dbReference type="EMBL" id="LSRQ01000455">
    <property type="protein sequence ID" value="OAY82653.1"/>
    <property type="molecule type" value="Genomic_DNA"/>
</dbReference>
<dbReference type="SUPFAM" id="SSF53187">
    <property type="entry name" value="Zn-dependent exopeptidases"/>
    <property type="match status" value="1"/>
</dbReference>
<feature type="transmembrane region" description="Helical" evidence="20">
    <location>
        <begin position="649"/>
        <end position="672"/>
    </location>
</feature>
<feature type="transmembrane region" description="Helical" evidence="20">
    <location>
        <begin position="574"/>
        <end position="603"/>
    </location>
</feature>
<gene>
    <name evidence="22" type="ORF">ACMD2_11003</name>
</gene>
<reference evidence="22 23" key="1">
    <citation type="journal article" date="2016" name="DNA Res.">
        <title>The draft genome of MD-2 pineapple using hybrid error correction of long reads.</title>
        <authorList>
            <person name="Redwan R.M."/>
            <person name="Saidin A."/>
            <person name="Kumar S.V."/>
        </authorList>
    </citation>
    <scope>NUCLEOTIDE SEQUENCE [LARGE SCALE GENOMIC DNA]</scope>
    <source>
        <strain evidence="23">cv. MD2</strain>
        <tissue evidence="22">Leaf</tissue>
    </source>
</reference>
<comment type="function">
    <text evidence="2">May be involved in vacuolar sorting and osmoregulation.</text>
</comment>
<feature type="transmembrane region" description="Helical" evidence="20">
    <location>
        <begin position="461"/>
        <end position="486"/>
    </location>
</feature>
<dbReference type="GO" id="GO:0005774">
    <property type="term" value="C:vacuolar membrane"/>
    <property type="evidence" value="ECO:0007669"/>
    <property type="project" value="UniProtKB-SubCell"/>
</dbReference>
<evidence type="ECO:0000313" key="23">
    <source>
        <dbReference type="Proteomes" id="UP000092600"/>
    </source>
</evidence>
<comment type="cofactor">
    <cofactor evidence="1">
        <name>Zn(2+)</name>
        <dbReference type="ChEBI" id="CHEBI:29105"/>
    </cofactor>
</comment>
<keyword evidence="7" id="KW-0926">Vacuole</keyword>
<evidence type="ECO:0000256" key="11">
    <source>
        <dbReference type="ARBA" id="ARBA00022801"/>
    </source>
</evidence>
<dbReference type="CDD" id="cd03875">
    <property type="entry name" value="M28_Fxna_like"/>
    <property type="match status" value="1"/>
</dbReference>
<evidence type="ECO:0000256" key="8">
    <source>
        <dbReference type="ARBA" id="ARBA00022670"/>
    </source>
</evidence>
<keyword evidence="11" id="KW-0378">Hydrolase</keyword>
<feature type="transmembrane region" description="Helical" evidence="20">
    <location>
        <begin position="398"/>
        <end position="418"/>
    </location>
</feature>
<evidence type="ECO:0000256" key="7">
    <source>
        <dbReference type="ARBA" id="ARBA00022554"/>
    </source>
</evidence>
<evidence type="ECO:0000256" key="12">
    <source>
        <dbReference type="ARBA" id="ARBA00022824"/>
    </source>
</evidence>
<keyword evidence="13" id="KW-0862">Zinc</keyword>
<dbReference type="GO" id="GO:0008235">
    <property type="term" value="F:metalloexopeptidase activity"/>
    <property type="evidence" value="ECO:0007669"/>
    <property type="project" value="InterPro"/>
</dbReference>
<evidence type="ECO:0000256" key="9">
    <source>
        <dbReference type="ARBA" id="ARBA00022692"/>
    </source>
</evidence>
<keyword evidence="8" id="KW-0645">Protease</keyword>
<dbReference type="Proteomes" id="UP000092600">
    <property type="component" value="Unassembled WGS sequence"/>
</dbReference>
<keyword evidence="17" id="KW-0325">Glycoprotein</keyword>
<evidence type="ECO:0000256" key="6">
    <source>
        <dbReference type="ARBA" id="ARBA00017435"/>
    </source>
</evidence>
<comment type="similarity">
    <text evidence="5">Belongs to the peptidase M28 family.</text>
</comment>
<evidence type="ECO:0000256" key="18">
    <source>
        <dbReference type="ARBA" id="ARBA00031512"/>
    </source>
</evidence>
<feature type="transmembrane region" description="Helical" evidence="20">
    <location>
        <begin position="33"/>
        <end position="50"/>
    </location>
</feature>
<dbReference type="PANTHER" id="PTHR12147:SF58">
    <property type="entry name" value="VACUOLAR MEMBRANE PROTEASE"/>
    <property type="match status" value="1"/>
</dbReference>
<evidence type="ECO:0000256" key="20">
    <source>
        <dbReference type="SAM" id="Phobius"/>
    </source>
</evidence>
<evidence type="ECO:0000256" key="15">
    <source>
        <dbReference type="ARBA" id="ARBA00023049"/>
    </source>
</evidence>